<dbReference type="PANTHER" id="PTHR35809:SF1">
    <property type="entry name" value="ARCHAETIDYLSERINE DECARBOXYLASE PROENZYME-RELATED"/>
    <property type="match status" value="1"/>
</dbReference>
<dbReference type="NCBIfam" id="NF003678">
    <property type="entry name" value="PRK05305.1-2"/>
    <property type="match status" value="1"/>
</dbReference>
<feature type="chain" id="PRO_5023496402" description="Phosphatidylserine decarboxylase beta chain" evidence="11">
    <location>
        <begin position="1"/>
        <end position="182"/>
    </location>
</feature>
<evidence type="ECO:0000256" key="6">
    <source>
        <dbReference type="ARBA" id="ARBA00023145"/>
    </source>
</evidence>
<evidence type="ECO:0000256" key="5">
    <source>
        <dbReference type="ARBA" id="ARBA00023136"/>
    </source>
</evidence>
<evidence type="ECO:0000256" key="7">
    <source>
        <dbReference type="ARBA" id="ARBA00023209"/>
    </source>
</evidence>
<keyword evidence="2 11" id="KW-0444">Lipid biosynthesis</keyword>
<evidence type="ECO:0000256" key="1">
    <source>
        <dbReference type="ARBA" id="ARBA00022475"/>
    </source>
</evidence>
<evidence type="ECO:0000256" key="3">
    <source>
        <dbReference type="ARBA" id="ARBA00022793"/>
    </source>
</evidence>
<keyword evidence="12" id="KW-0812">Transmembrane</keyword>
<name>A0A1F6TZR8_9PROT</name>
<keyword evidence="3 11" id="KW-0210">Decarboxylase</keyword>
<comment type="subcellular location">
    <subcellularLocation>
        <location evidence="11">Cell membrane</location>
        <topology evidence="11">Peripheral membrane protein</topology>
    </subcellularLocation>
</comment>
<dbReference type="GO" id="GO:0004609">
    <property type="term" value="F:phosphatidylserine decarboxylase activity"/>
    <property type="evidence" value="ECO:0007669"/>
    <property type="project" value="UniProtKB-UniRule"/>
</dbReference>
<organism evidence="13 14">
    <name type="scientific">Candidatus Muproteobacteria bacterium RIFCSPLOWO2_01_FULL_60_18</name>
    <dbReference type="NCBI Taxonomy" id="1817768"/>
    <lineage>
        <taxon>Bacteria</taxon>
        <taxon>Pseudomonadati</taxon>
        <taxon>Pseudomonadota</taxon>
        <taxon>Candidatus Muproteobacteria</taxon>
    </lineage>
</organism>
<evidence type="ECO:0000256" key="9">
    <source>
        <dbReference type="ARBA" id="ARBA00023264"/>
    </source>
</evidence>
<comment type="caution">
    <text evidence="13">The sequence shown here is derived from an EMBL/GenBank/DDBJ whole genome shotgun (WGS) entry which is preliminary data.</text>
</comment>
<proteinExistence type="inferred from homology"/>
<evidence type="ECO:0000256" key="4">
    <source>
        <dbReference type="ARBA" id="ARBA00023098"/>
    </source>
</evidence>
<keyword evidence="7 11" id="KW-0594">Phospholipid biosynthesis</keyword>
<dbReference type="InterPro" id="IPR003817">
    <property type="entry name" value="PS_Dcarbxylase"/>
</dbReference>
<dbReference type="GO" id="GO:0006646">
    <property type="term" value="P:phosphatidylethanolamine biosynthetic process"/>
    <property type="evidence" value="ECO:0007669"/>
    <property type="project" value="UniProtKB-UniRule"/>
</dbReference>
<comment type="cofactor">
    <cofactor evidence="11">
        <name>pyruvate</name>
        <dbReference type="ChEBI" id="CHEBI:15361"/>
    </cofactor>
    <text evidence="11">Binds 1 pyruvoyl group covalently per subunit.</text>
</comment>
<accession>A0A1F6TZR8</accession>
<dbReference type="GO" id="GO:0005886">
    <property type="term" value="C:plasma membrane"/>
    <property type="evidence" value="ECO:0007669"/>
    <property type="project" value="UniProtKB-SubCell"/>
</dbReference>
<keyword evidence="10 11" id="KW-0670">Pyruvate</keyword>
<keyword evidence="4 11" id="KW-0443">Lipid metabolism</keyword>
<comment type="pathway">
    <text evidence="11">Phospholipid metabolism; phosphatidylethanolamine biosynthesis; phosphatidylethanolamine from CDP-diacylglycerol: step 2/2.</text>
</comment>
<dbReference type="Proteomes" id="UP000179037">
    <property type="component" value="Unassembled WGS sequence"/>
</dbReference>
<evidence type="ECO:0000256" key="12">
    <source>
        <dbReference type="SAM" id="Phobius"/>
    </source>
</evidence>
<evidence type="ECO:0000313" key="14">
    <source>
        <dbReference type="Proteomes" id="UP000179037"/>
    </source>
</evidence>
<comment type="function">
    <text evidence="11">Catalyzes the formation of phosphatidylethanolamine (PtdEtn) from phosphatidylserine (PtdSer).</text>
</comment>
<evidence type="ECO:0000256" key="8">
    <source>
        <dbReference type="ARBA" id="ARBA00023239"/>
    </source>
</evidence>
<evidence type="ECO:0000256" key="10">
    <source>
        <dbReference type="ARBA" id="ARBA00023317"/>
    </source>
</evidence>
<sequence>MDDGKYPILAREGRWHMLLAAGVAAAVHYLAGVAWAAPFWILLVFILQFFRDPPRSIPDTPDAVICPADGKVIALGEVEDPYLTRPARRVSIFMNVFNVHSNRSPVAGKIMERWYSAGKFVNAVLDKASLDNERNALWIRTDDGQDIVVVQVAGLLARRILCYVHPGARIARGERYGFIRFGSRVDVYLPRNAQFEVSLGDKVKGAADVIARFAPPAQEK</sequence>
<evidence type="ECO:0000313" key="13">
    <source>
        <dbReference type="EMBL" id="OGI50572.1"/>
    </source>
</evidence>
<feature type="transmembrane region" description="Helical" evidence="12">
    <location>
        <begin position="20"/>
        <end position="47"/>
    </location>
</feature>
<dbReference type="AlphaFoldDB" id="A0A1F6TZR8"/>
<dbReference type="STRING" id="1817768.A3A87_05425"/>
<feature type="chain" id="PRO_5023496403" description="Phosphatidylserine decarboxylase alpha chain" evidence="11">
    <location>
        <begin position="183"/>
        <end position="220"/>
    </location>
</feature>
<comment type="catalytic activity">
    <reaction evidence="11">
        <text>a 1,2-diacyl-sn-glycero-3-phospho-L-serine + H(+) = a 1,2-diacyl-sn-glycero-3-phosphoethanolamine + CO2</text>
        <dbReference type="Rhea" id="RHEA:20828"/>
        <dbReference type="ChEBI" id="CHEBI:15378"/>
        <dbReference type="ChEBI" id="CHEBI:16526"/>
        <dbReference type="ChEBI" id="CHEBI:57262"/>
        <dbReference type="ChEBI" id="CHEBI:64612"/>
        <dbReference type="EC" id="4.1.1.65"/>
    </reaction>
</comment>
<dbReference type="Pfam" id="PF02666">
    <property type="entry name" value="PS_Dcarbxylase"/>
    <property type="match status" value="1"/>
</dbReference>
<feature type="active site" description="Schiff-base intermediate with substrate; via pyruvic acid" evidence="11">
    <location>
        <position position="183"/>
    </location>
</feature>
<feature type="modified residue" description="Pyruvic acid (Ser); by autocatalysis" evidence="11">
    <location>
        <position position="183"/>
    </location>
</feature>
<keyword evidence="1 11" id="KW-1003">Cell membrane</keyword>
<protein>
    <recommendedName>
        <fullName evidence="11">Phosphatidylserine decarboxylase proenzyme</fullName>
        <ecNumber evidence="11">4.1.1.65</ecNumber>
    </recommendedName>
    <component>
        <recommendedName>
            <fullName evidence="11">Phosphatidylserine decarboxylase alpha chain</fullName>
        </recommendedName>
    </component>
    <component>
        <recommendedName>
            <fullName evidence="11">Phosphatidylserine decarboxylase beta chain</fullName>
        </recommendedName>
    </component>
</protein>
<evidence type="ECO:0000256" key="2">
    <source>
        <dbReference type="ARBA" id="ARBA00022516"/>
    </source>
</evidence>
<dbReference type="EMBL" id="MFTC01000066">
    <property type="protein sequence ID" value="OGI50572.1"/>
    <property type="molecule type" value="Genomic_DNA"/>
</dbReference>
<keyword evidence="5 11" id="KW-0472">Membrane</keyword>
<dbReference type="InterPro" id="IPR033175">
    <property type="entry name" value="PSD-A"/>
</dbReference>
<reference evidence="13 14" key="1">
    <citation type="journal article" date="2016" name="Nat. Commun.">
        <title>Thousands of microbial genomes shed light on interconnected biogeochemical processes in an aquifer system.</title>
        <authorList>
            <person name="Anantharaman K."/>
            <person name="Brown C.T."/>
            <person name="Hug L.A."/>
            <person name="Sharon I."/>
            <person name="Castelle C.J."/>
            <person name="Probst A.J."/>
            <person name="Thomas B.C."/>
            <person name="Singh A."/>
            <person name="Wilkins M.J."/>
            <person name="Karaoz U."/>
            <person name="Brodie E.L."/>
            <person name="Williams K.H."/>
            <person name="Hubbard S.S."/>
            <person name="Banfield J.F."/>
        </authorList>
    </citation>
    <scope>NUCLEOTIDE SEQUENCE [LARGE SCALE GENOMIC DNA]</scope>
</reference>
<dbReference type="EC" id="4.1.1.65" evidence="11"/>
<keyword evidence="9 11" id="KW-1208">Phospholipid metabolism</keyword>
<dbReference type="PANTHER" id="PTHR35809">
    <property type="entry name" value="ARCHAETIDYLSERINE DECARBOXYLASE PROENZYME-RELATED"/>
    <property type="match status" value="1"/>
</dbReference>
<dbReference type="HAMAP" id="MF_00664">
    <property type="entry name" value="PS_decarb_PSD_A"/>
    <property type="match status" value="1"/>
</dbReference>
<comment type="subunit">
    <text evidence="11">Heterodimer of a large membrane-associated beta subunit and a small pyruvoyl-containing alpha subunit.</text>
</comment>
<dbReference type="NCBIfam" id="NF003680">
    <property type="entry name" value="PRK05305.1-5"/>
    <property type="match status" value="1"/>
</dbReference>
<keyword evidence="6 11" id="KW-0865">Zymogen</keyword>
<dbReference type="UniPathway" id="UPA00558">
    <property type="reaction ID" value="UER00616"/>
</dbReference>
<keyword evidence="12" id="KW-1133">Transmembrane helix</keyword>
<keyword evidence="8 11" id="KW-0456">Lyase</keyword>
<comment type="PTM">
    <text evidence="11">Is synthesized initially as an inactive proenzyme. Formation of the active enzyme involves a self-maturation process in which the active site pyruvoyl group is generated from an internal serine residue via an autocatalytic post-translational modification. Two non-identical subunits are generated from the proenzyme in this reaction, and the pyruvate is formed at the N-terminus of the alpha chain, which is derived from the carboxyl end of the proenzyme. The post-translation cleavage follows an unusual pathway, termed non-hydrolytic serinolysis, in which the side chain hydroxyl group of the serine supplies its oxygen atom to form the C-terminus of the beta chain, while the remainder of the serine residue undergoes an oxidative deamination to produce ammonia and the pyruvoyl prosthetic group on the alpha chain.</text>
</comment>
<feature type="site" description="Cleavage (non-hydrolytic); by autocatalysis" evidence="11">
    <location>
        <begin position="182"/>
        <end position="183"/>
    </location>
</feature>
<evidence type="ECO:0000256" key="11">
    <source>
        <dbReference type="HAMAP-Rule" id="MF_00664"/>
    </source>
</evidence>
<gene>
    <name evidence="11" type="primary">psd</name>
    <name evidence="13" type="ORF">A3A87_05425</name>
</gene>
<comment type="similarity">
    <text evidence="11">Belongs to the phosphatidylserine decarboxylase family. PSD-A subfamily.</text>
</comment>